<feature type="domain" description="F-box" evidence="1">
    <location>
        <begin position="72"/>
        <end position="117"/>
    </location>
</feature>
<dbReference type="InterPro" id="IPR032675">
    <property type="entry name" value="LRR_dom_sf"/>
</dbReference>
<dbReference type="InterPro" id="IPR001810">
    <property type="entry name" value="F-box_dom"/>
</dbReference>
<comment type="caution">
    <text evidence="2">The sequence shown here is derived from an EMBL/GenBank/DDBJ whole genome shotgun (WGS) entry which is preliminary data.</text>
</comment>
<organism evidence="2 3">
    <name type="scientific">Aspergillus flavus</name>
    <dbReference type="NCBI Taxonomy" id="5059"/>
    <lineage>
        <taxon>Eukaryota</taxon>
        <taxon>Fungi</taxon>
        <taxon>Dikarya</taxon>
        <taxon>Ascomycota</taxon>
        <taxon>Pezizomycotina</taxon>
        <taxon>Eurotiomycetes</taxon>
        <taxon>Eurotiomycetidae</taxon>
        <taxon>Eurotiales</taxon>
        <taxon>Aspergillaceae</taxon>
        <taxon>Aspergillus</taxon>
        <taxon>Aspergillus subgen. Circumdati</taxon>
    </lineage>
</organism>
<evidence type="ECO:0000313" key="3">
    <source>
        <dbReference type="Proteomes" id="UP000275480"/>
    </source>
</evidence>
<dbReference type="Pfam" id="PF00646">
    <property type="entry name" value="F-box"/>
    <property type="match status" value="1"/>
</dbReference>
<gene>
    <name evidence="2" type="ORF">CA14_006999</name>
</gene>
<dbReference type="EMBL" id="QQZZ01000052">
    <property type="protein sequence ID" value="RMZ45101.1"/>
    <property type="molecule type" value="Genomic_DNA"/>
</dbReference>
<dbReference type="PROSITE" id="PS50181">
    <property type="entry name" value="FBOX"/>
    <property type="match status" value="1"/>
</dbReference>
<dbReference type="SUPFAM" id="SSF52047">
    <property type="entry name" value="RNI-like"/>
    <property type="match status" value="1"/>
</dbReference>
<dbReference type="Proteomes" id="UP000275480">
    <property type="component" value="Unassembled WGS sequence"/>
</dbReference>
<evidence type="ECO:0000259" key="1">
    <source>
        <dbReference type="PROSITE" id="PS50181"/>
    </source>
</evidence>
<accession>A0AB74CFW1</accession>
<dbReference type="Gene3D" id="3.80.10.10">
    <property type="entry name" value="Ribonuclease Inhibitor"/>
    <property type="match status" value="1"/>
</dbReference>
<dbReference type="AlphaFoldDB" id="A0AB74CFW1"/>
<sequence length="553" mass="63280">MQPICILTFRNCANPLLGPNVTLLVWSTLARNRRLQDHNKGLTLTLLGLLSRRSFTSHFHKMATNSTTSQKDKPFSQLPTDCLVSILDQLSSEDSLTVSTICKDLRASATPFAYRDIALDWSARPLRRLLQLLRLIFNNPDIASYIQHLSLVSSEPGHWEDTQPEIDWETESQNFRDVIDQSMNIVRRAGFPDVDDWHLPLNGGNIYCYAAIFLSQLPNLKSLHLDYSLVWWDGYPGIMLKQALFSPNGVLSTFQHLEVVDYGGNVPIAESEDIYSDESPDSYPPYNPDQFMAWFCLPSLRHLNIWLRDIEGLRETVPDLDLSKLETLILARTTISEDDVAFLLSRTPNLRNLHLGMAYAWGRELVLQDAPTLAKALKSVSKTLHHLSLGVELYPSNLGDRYWDGEEDHFHDSFRDILHSFPNLVSAEIPLSVLMGWYMQDAPELGPLLPKSIRHLCLREDLRCFYDFEWEQDEVNDLIRKFISNWRAYTPGLKSITWRLWDQNYSTGWEEFQEDLRKACADAGLTLEIVVDDLGTGLWSRECSSFEGAVALQ</sequence>
<reference evidence="2 3" key="1">
    <citation type="submission" date="2018-07" db="EMBL/GenBank/DDBJ databases">
        <title>Identification of spontaneous genetic mutation associated with occurrence of a yellow conidial color mutant of Aspergillus flavus.</title>
        <authorList>
            <person name="Chang P.-K."/>
            <person name="Mack B.M."/>
            <person name="Scharfenstein L."/>
            <person name="Gilbert M.K."/>
        </authorList>
    </citation>
    <scope>NUCLEOTIDE SEQUENCE [LARGE SCALE GENOMIC DNA]</scope>
    <source>
        <strain evidence="2 3">CA14</strain>
    </source>
</reference>
<name>A0AB74CFW1_ASPFL</name>
<evidence type="ECO:0000313" key="2">
    <source>
        <dbReference type="EMBL" id="RMZ45101.1"/>
    </source>
</evidence>
<protein>
    <submittedName>
        <fullName evidence="2">F-box domain protein</fullName>
    </submittedName>
</protein>
<proteinExistence type="predicted"/>